<comment type="catalytic activity">
    <reaction evidence="13">
        <text>K(+)(in) + H(+)(in) = K(+)(out) + H(+)(out)</text>
        <dbReference type="Rhea" id="RHEA:28490"/>
        <dbReference type="ChEBI" id="CHEBI:15378"/>
        <dbReference type="ChEBI" id="CHEBI:29103"/>
    </reaction>
</comment>
<keyword evidence="8 13" id="KW-0769">Symport</keyword>
<dbReference type="PANTHER" id="PTHR30540:SF79">
    <property type="entry name" value="LOW AFFINITY POTASSIUM TRANSPORT SYSTEM PROTEIN KUP"/>
    <property type="match status" value="1"/>
</dbReference>
<dbReference type="GO" id="GO:0015293">
    <property type="term" value="F:symporter activity"/>
    <property type="evidence" value="ECO:0007669"/>
    <property type="project" value="UniProtKB-UniRule"/>
</dbReference>
<evidence type="ECO:0000256" key="3">
    <source>
        <dbReference type="ARBA" id="ARBA00022448"/>
    </source>
</evidence>
<keyword evidence="12 13" id="KW-0472">Membrane</keyword>
<feature type="transmembrane region" description="Helical" evidence="13">
    <location>
        <begin position="287"/>
        <end position="315"/>
    </location>
</feature>
<keyword evidence="11 13" id="KW-0406">Ion transport</keyword>
<dbReference type="PANTHER" id="PTHR30540">
    <property type="entry name" value="OSMOTIC STRESS POTASSIUM TRANSPORTER"/>
    <property type="match status" value="1"/>
</dbReference>
<proteinExistence type="inferred from homology"/>
<sequence>MTQKTPSKPGKPLATAMLAALGIVYGDIGTSPLYTLQTVVQSFGHVPGTADVLGALSMIFWALLITVSFKYCGLAMRADVHGEGGILMLMSLLGAYRTGAAVLTTMGLFGAALIYGDGAVTPAISVLSALEGLNVLTDAAKPFILPGAVAILAGLFAAQSLGTAVIGRAFGPVMALWFAVIGVIGAIHIVRDPAVLAAADPAYALHSFMTLKWQGFLVLGAVVLAITGGEALYADMGHVGRRPIRISWFTLVLPCLLLSYAGQAAVLTHKPNTQDNPFFTAFDELHLGHGALIALVILATVATIIASQSIITGAFSLTRQAMQLGWFPGLRIRQTSAEEHGQIYVPVVNWTMMVATLGLALAFRSSARLSTAYGTAVSTTMLLTTILLIVLMRRRWQWPWLAIVPIGGLLAVVDGAFFAGNMLKLTDGGWVPLAMGAAIFVLMTTWRRGQRAIGKRLATLDESREALMAELVAGTLARTPGTGIFLTGSKRAIPEPMRLLASQVRALPRTAIALSVVFSDEPYIFSDDKVSFEKTGPGMFKIVATFGFAEIPSLKRALDLAAAKGCPVDAEHVIFYSAAEDVIAAPDRADRILPAWQRWLFGLLRRNAVRPVDLLSLPRERYLALSRQLEL</sequence>
<comment type="similarity">
    <text evidence="2 13">Belongs to the HAK/KUP transporter (TC 2.A.72) family.</text>
</comment>
<name>A0A850NTF4_9PROT</name>
<evidence type="ECO:0000256" key="12">
    <source>
        <dbReference type="ARBA" id="ARBA00023136"/>
    </source>
</evidence>
<evidence type="ECO:0000256" key="10">
    <source>
        <dbReference type="ARBA" id="ARBA00022989"/>
    </source>
</evidence>
<feature type="transmembrane region" description="Helical" evidence="13">
    <location>
        <begin position="86"/>
        <end position="115"/>
    </location>
</feature>
<feature type="transmembrane region" description="Helical" evidence="13">
    <location>
        <begin position="246"/>
        <end position="267"/>
    </location>
</feature>
<evidence type="ECO:0000313" key="18">
    <source>
        <dbReference type="Proteomes" id="UP000557688"/>
    </source>
</evidence>
<feature type="transmembrane region" description="Helical" evidence="13">
    <location>
        <begin position="50"/>
        <end position="74"/>
    </location>
</feature>
<feature type="transmembrane region" description="Helical" evidence="13">
    <location>
        <begin position="369"/>
        <end position="391"/>
    </location>
</feature>
<reference evidence="17 19" key="1">
    <citation type="submission" date="2020-06" db="EMBL/GenBank/DDBJ databases">
        <title>Description of novel acetic acid bacteria.</title>
        <authorList>
            <person name="Sombolestani A."/>
        </authorList>
    </citation>
    <scope>NUCLEOTIDE SEQUENCE [LARGE SCALE GENOMIC DNA]</scope>
    <source>
        <strain evidence="17 19">LMG 26838</strain>
    </source>
</reference>
<gene>
    <name evidence="13" type="primary">kup</name>
    <name evidence="16" type="ORF">FHR90_000778</name>
    <name evidence="17" type="ORF">HUK83_09925</name>
</gene>
<feature type="transmembrane region" description="Helical" evidence="13">
    <location>
        <begin position="211"/>
        <end position="234"/>
    </location>
</feature>
<dbReference type="InterPro" id="IPR003855">
    <property type="entry name" value="K+_transporter"/>
</dbReference>
<evidence type="ECO:0000256" key="2">
    <source>
        <dbReference type="ARBA" id="ARBA00007019"/>
    </source>
</evidence>
<keyword evidence="9 13" id="KW-0630">Potassium</keyword>
<evidence type="ECO:0000256" key="4">
    <source>
        <dbReference type="ARBA" id="ARBA00022475"/>
    </source>
</evidence>
<protein>
    <recommendedName>
        <fullName evidence="13">Probable potassium transport system protein Kup</fullName>
    </recommendedName>
</protein>
<dbReference type="InterPro" id="IPR053952">
    <property type="entry name" value="K_trans_C"/>
</dbReference>
<evidence type="ECO:0000256" key="8">
    <source>
        <dbReference type="ARBA" id="ARBA00022847"/>
    </source>
</evidence>
<evidence type="ECO:0000256" key="6">
    <source>
        <dbReference type="ARBA" id="ARBA00022538"/>
    </source>
</evidence>
<dbReference type="Pfam" id="PF02705">
    <property type="entry name" value="K_trans"/>
    <property type="match status" value="1"/>
</dbReference>
<feature type="domain" description="K+ potassium transporter C-terminal" evidence="15">
    <location>
        <begin position="480"/>
        <end position="631"/>
    </location>
</feature>
<dbReference type="EMBL" id="JABXXQ010000190">
    <property type="protein sequence ID" value="NVN30645.1"/>
    <property type="molecule type" value="Genomic_DNA"/>
</dbReference>
<dbReference type="AlphaFoldDB" id="A0A850NTF4"/>
<dbReference type="Proteomes" id="UP000557688">
    <property type="component" value="Unassembled WGS sequence"/>
</dbReference>
<dbReference type="InterPro" id="IPR053951">
    <property type="entry name" value="K_trans_N"/>
</dbReference>
<keyword evidence="5" id="KW-0997">Cell inner membrane</keyword>
<keyword evidence="4 13" id="KW-1003">Cell membrane</keyword>
<dbReference type="GO" id="GO:0015079">
    <property type="term" value="F:potassium ion transmembrane transporter activity"/>
    <property type="evidence" value="ECO:0007669"/>
    <property type="project" value="UniProtKB-UniRule"/>
</dbReference>
<evidence type="ECO:0000259" key="15">
    <source>
        <dbReference type="Pfam" id="PF22776"/>
    </source>
</evidence>
<evidence type="ECO:0000256" key="1">
    <source>
        <dbReference type="ARBA" id="ARBA00004141"/>
    </source>
</evidence>
<comment type="subcellular location">
    <subcellularLocation>
        <location evidence="13">Cell membrane</location>
        <topology evidence="13">Multi-pass membrane protein</topology>
    </subcellularLocation>
    <subcellularLocation>
        <location evidence="1">Membrane</location>
        <topology evidence="1">Multi-pass membrane protein</topology>
    </subcellularLocation>
</comment>
<keyword evidence="7 13" id="KW-0812">Transmembrane</keyword>
<dbReference type="Pfam" id="PF22776">
    <property type="entry name" value="K_trans_C"/>
    <property type="match status" value="1"/>
</dbReference>
<dbReference type="RefSeq" id="WP_176624349.1">
    <property type="nucleotide sequence ID" value="NZ_JABXXQ010000190.1"/>
</dbReference>
<feature type="transmembrane region" description="Helical" evidence="13">
    <location>
        <begin position="343"/>
        <end position="363"/>
    </location>
</feature>
<keyword evidence="10 13" id="KW-1133">Transmembrane helix</keyword>
<feature type="transmembrane region" description="Helical" evidence="13">
    <location>
        <begin position="398"/>
        <end position="423"/>
    </location>
</feature>
<accession>A0A850NTF4</accession>
<reference evidence="16 18" key="2">
    <citation type="submission" date="2020-08" db="EMBL/GenBank/DDBJ databases">
        <title>Genomic Encyclopedia of Type Strains, Phase III (KMG-III): the genomes of soil and plant-associated and newly described type strains.</title>
        <authorList>
            <person name="Whitman W."/>
        </authorList>
    </citation>
    <scope>NUCLEOTIDE SEQUENCE [LARGE SCALE GENOMIC DNA]</scope>
    <source>
        <strain evidence="16 18">CECT 8088</strain>
    </source>
</reference>
<feature type="domain" description="K+ potassium transporter integral membrane" evidence="14">
    <location>
        <begin position="17"/>
        <end position="459"/>
    </location>
</feature>
<keyword evidence="18" id="KW-1185">Reference proteome</keyword>
<keyword evidence="3 13" id="KW-0813">Transport</keyword>
<evidence type="ECO:0000256" key="5">
    <source>
        <dbReference type="ARBA" id="ARBA00022519"/>
    </source>
</evidence>
<evidence type="ECO:0000256" key="11">
    <source>
        <dbReference type="ARBA" id="ARBA00023065"/>
    </source>
</evidence>
<evidence type="ECO:0000259" key="14">
    <source>
        <dbReference type="Pfam" id="PF02705"/>
    </source>
</evidence>
<evidence type="ECO:0000256" key="9">
    <source>
        <dbReference type="ARBA" id="ARBA00022958"/>
    </source>
</evidence>
<evidence type="ECO:0000313" key="16">
    <source>
        <dbReference type="EMBL" id="MBB3172964.1"/>
    </source>
</evidence>
<dbReference type="Proteomes" id="UP000565205">
    <property type="component" value="Unassembled WGS sequence"/>
</dbReference>
<dbReference type="GO" id="GO:0005886">
    <property type="term" value="C:plasma membrane"/>
    <property type="evidence" value="ECO:0007669"/>
    <property type="project" value="UniProtKB-SubCell"/>
</dbReference>
<comment type="function">
    <text evidence="13">Transport of potassium into the cell. Likely operates as a K(+):H(+) symporter.</text>
</comment>
<dbReference type="HAMAP" id="MF_01522">
    <property type="entry name" value="Kup"/>
    <property type="match status" value="1"/>
</dbReference>
<evidence type="ECO:0000313" key="19">
    <source>
        <dbReference type="Proteomes" id="UP000565205"/>
    </source>
</evidence>
<dbReference type="InterPro" id="IPR023051">
    <property type="entry name" value="Kup"/>
</dbReference>
<feature type="transmembrane region" description="Helical" evidence="13">
    <location>
        <begin position="429"/>
        <end position="446"/>
    </location>
</feature>
<evidence type="ECO:0000256" key="7">
    <source>
        <dbReference type="ARBA" id="ARBA00022692"/>
    </source>
</evidence>
<comment type="caution">
    <text evidence="17">The sequence shown here is derived from an EMBL/GenBank/DDBJ whole genome shotgun (WGS) entry which is preliminary data.</text>
</comment>
<evidence type="ECO:0000313" key="17">
    <source>
        <dbReference type="EMBL" id="NVN30645.1"/>
    </source>
</evidence>
<feature type="transmembrane region" description="Helical" evidence="13">
    <location>
        <begin position="143"/>
        <end position="166"/>
    </location>
</feature>
<evidence type="ECO:0000256" key="13">
    <source>
        <dbReference type="HAMAP-Rule" id="MF_01522"/>
    </source>
</evidence>
<dbReference type="EMBL" id="JACHXV010000002">
    <property type="protein sequence ID" value="MBB3172964.1"/>
    <property type="molecule type" value="Genomic_DNA"/>
</dbReference>
<keyword evidence="6 13" id="KW-0633">Potassium transport</keyword>
<feature type="transmembrane region" description="Helical" evidence="13">
    <location>
        <begin position="173"/>
        <end position="191"/>
    </location>
</feature>
<organism evidence="17 19">
    <name type="scientific">Endobacter medicaginis</name>
    <dbReference type="NCBI Taxonomy" id="1181271"/>
    <lineage>
        <taxon>Bacteria</taxon>
        <taxon>Pseudomonadati</taxon>
        <taxon>Pseudomonadota</taxon>
        <taxon>Alphaproteobacteria</taxon>
        <taxon>Acetobacterales</taxon>
        <taxon>Acetobacteraceae</taxon>
        <taxon>Endobacter</taxon>
    </lineage>
</organism>